<dbReference type="Pfam" id="PF25772">
    <property type="entry name" value="HEAT_RRP12_N"/>
    <property type="match status" value="1"/>
</dbReference>
<evidence type="ECO:0000256" key="2">
    <source>
        <dbReference type="ARBA" id="ARBA00023242"/>
    </source>
</evidence>
<dbReference type="Proteomes" id="UP000191024">
    <property type="component" value="Chromosome F"/>
</dbReference>
<protein>
    <submittedName>
        <fullName evidence="6">LAMI_0F12684g1_1</fullName>
    </submittedName>
</protein>
<evidence type="ECO:0000256" key="3">
    <source>
        <dbReference type="SAM" id="MobiDB-lite"/>
    </source>
</evidence>
<feature type="compositionally biased region" description="Basic residues" evidence="3">
    <location>
        <begin position="1190"/>
        <end position="1205"/>
    </location>
</feature>
<dbReference type="Pfam" id="PF08161">
    <property type="entry name" value="RRP12_HEAT"/>
    <property type="match status" value="1"/>
</dbReference>
<feature type="domain" description="RRP12 N-terminal HEAT" evidence="5">
    <location>
        <begin position="14"/>
        <end position="245"/>
    </location>
</feature>
<evidence type="ECO:0000256" key="1">
    <source>
        <dbReference type="ARBA" id="ARBA00004123"/>
    </source>
</evidence>
<accession>A0A1G4K3B0</accession>
<dbReference type="InterPro" id="IPR016024">
    <property type="entry name" value="ARM-type_fold"/>
</dbReference>
<keyword evidence="7" id="KW-1185">Reference proteome</keyword>
<sequence>MDSDQVAHFLELEDKLSEVRSRINSKLNNHKHVAIILSAVEENIDEQQSTSKNVVAYLVSFMSLLDQSVDSRGGGGIVDQQLATSSVYLLDMIYKYAPKGLLKSKFAELLTKIAPCITDDNAQAPLIRSAIGCLESLLVAQDAQAWNNTQNMNIAPTRGLGGLLELSLDHRPKIRKRAQEAVCRVLANPPASPSAEHMAAGMVAQFVIDALGSSLESVATNKNTRDDSSKEHAKLIHILKLASSVLTTNQWPFSKVDKLCDLLLEALKTSDQYLVSSAFSVFESLFGSLANAASQGLADSKFIAALDMIFASRPSNKDSHLAGAWIAVVSRGISTFAACQPQNCLQKLPQVFNTLKVYLESENAQIYTSASQSMVAILSEGIKDELLLYPPANTPEVFEATEEFIGSLAETFVDLLSIRFIHCAKEVLGVLAMAFTKFKMRSNPDFLQPLEIIGEWRSDESRFSDLRVDIEAVIAAAITAVGPDAVLGCLPLNLLISSAGNPGRAWLIPLIRDNTRNSELRVFVRELLPLAQHFESVVSKLGEDSLQKKVFETLIDQIWSTLPSFCELPSDLKTAFSDEFAAELSSLLYSRVDLRPTICRAFKNLIDSNRNFNPESDPMLAQRLTESERESNLEFLSAKAYNLLAVLFNVYSQTTANARGYVADTIDVVLAIAPVEDLVKTFDNTCALLKNALEQEALNNTSRTSGQVSMSATLLDLVVLMAAYVPPESYNALLSIFNTTVNSSDGLLQKRAYRILSKLSENEKAAGSVAQYVGNIETIIVESQPFVQTSSKAARLNAILSFVDLLPQDHLDFIVRIVSEVILACKDVNEKSREGAFAILTKMAKKMSAPGGMIKLSKISGYEAETPDQRASLDEFFKIISAGLIGESQHMVSATVTAYACLVFEFRDRLDSAILLDIYDTIELYLTSNSREIVKSAIGFVKVCCLGLSVELMRPKIPSLIPKLLRWSHEHTGHFKAKVKHIIERLIRKFGYDYIEANFPEEDLKLLANIRKTRNRSKKKGIDNDGADALGNRKSHEPKFMSALDDAIYHSSDSEESDGEEDHKQSKSYIVESKNNPLDLLDSQTLAHISSTRPKKFIKNLSKNKENEIFKFDAEGKLVLKEESGAKAQDDTLSSVTSGINAYLEAVKHGPVRGQKNKLKFKKGKKVADDDISDGETEAKVAGRVDRKNRNAAKKGSKFKAKRKF</sequence>
<name>A0A1G4K3B0_9SACH</name>
<evidence type="ECO:0000259" key="5">
    <source>
        <dbReference type="Pfam" id="PF25772"/>
    </source>
</evidence>
<evidence type="ECO:0000259" key="4">
    <source>
        <dbReference type="Pfam" id="PF08161"/>
    </source>
</evidence>
<feature type="region of interest" description="Disordered" evidence="3">
    <location>
        <begin position="1169"/>
        <end position="1205"/>
    </location>
</feature>
<feature type="region of interest" description="Disordered" evidence="3">
    <location>
        <begin position="1017"/>
        <end position="1036"/>
    </location>
</feature>
<feature type="domain" description="RRP12 HEAT" evidence="4">
    <location>
        <begin position="360"/>
        <end position="654"/>
    </location>
</feature>
<dbReference type="InterPro" id="IPR052087">
    <property type="entry name" value="RRP12"/>
</dbReference>
<evidence type="ECO:0000313" key="6">
    <source>
        <dbReference type="EMBL" id="SCU98034.1"/>
    </source>
</evidence>
<dbReference type="PANTHER" id="PTHR48287">
    <property type="entry name" value="ARM REPEAT SUPERFAMILY PROTEIN"/>
    <property type="match status" value="1"/>
</dbReference>
<proteinExistence type="predicted"/>
<dbReference type="PANTHER" id="PTHR48287:SF1">
    <property type="entry name" value="ARM REPEAT SUPERFAMILY PROTEIN"/>
    <property type="match status" value="1"/>
</dbReference>
<evidence type="ECO:0000313" key="7">
    <source>
        <dbReference type="Proteomes" id="UP000191024"/>
    </source>
</evidence>
<dbReference type="OrthoDB" id="2192888at2759"/>
<dbReference type="EMBL" id="LT598467">
    <property type="protein sequence ID" value="SCU98034.1"/>
    <property type="molecule type" value="Genomic_DNA"/>
</dbReference>
<comment type="subcellular location">
    <subcellularLocation>
        <location evidence="1">Nucleus</location>
    </subcellularLocation>
</comment>
<gene>
    <name evidence="6" type="ORF">LAMI_0F12684G</name>
</gene>
<dbReference type="SUPFAM" id="SSF48371">
    <property type="entry name" value="ARM repeat"/>
    <property type="match status" value="1"/>
</dbReference>
<dbReference type="InterPro" id="IPR012978">
    <property type="entry name" value="HEAT_RRP12"/>
</dbReference>
<dbReference type="STRING" id="1230905.A0A1G4K3B0"/>
<feature type="compositionally biased region" description="Basic and acidic residues" evidence="3">
    <location>
        <begin position="1177"/>
        <end position="1189"/>
    </location>
</feature>
<dbReference type="AlphaFoldDB" id="A0A1G4K3B0"/>
<reference evidence="7" key="1">
    <citation type="submission" date="2016-03" db="EMBL/GenBank/DDBJ databases">
        <authorList>
            <person name="Devillers H."/>
        </authorList>
    </citation>
    <scope>NUCLEOTIDE SEQUENCE [LARGE SCALE GENOMIC DNA]</scope>
</reference>
<organism evidence="6 7">
    <name type="scientific">Lachancea mirantina</name>
    <dbReference type="NCBI Taxonomy" id="1230905"/>
    <lineage>
        <taxon>Eukaryota</taxon>
        <taxon>Fungi</taxon>
        <taxon>Dikarya</taxon>
        <taxon>Ascomycota</taxon>
        <taxon>Saccharomycotina</taxon>
        <taxon>Saccharomycetes</taxon>
        <taxon>Saccharomycetales</taxon>
        <taxon>Saccharomycetaceae</taxon>
        <taxon>Lachancea</taxon>
    </lineage>
</organism>
<keyword evidence="2" id="KW-0539">Nucleus</keyword>
<dbReference type="GO" id="GO:0005634">
    <property type="term" value="C:nucleus"/>
    <property type="evidence" value="ECO:0007669"/>
    <property type="project" value="UniProtKB-SubCell"/>
</dbReference>
<dbReference type="InterPro" id="IPR057860">
    <property type="entry name" value="HEAT_RRP12_N"/>
</dbReference>